<evidence type="ECO:0000313" key="2">
    <source>
        <dbReference type="Proteomes" id="UP000828941"/>
    </source>
</evidence>
<reference evidence="1 2" key="1">
    <citation type="journal article" date="2022" name="DNA Res.">
        <title>Chromosomal-level genome assembly of the orchid tree Bauhinia variegata (Leguminosae; Cercidoideae) supports the allotetraploid origin hypothesis of Bauhinia.</title>
        <authorList>
            <person name="Zhong Y."/>
            <person name="Chen Y."/>
            <person name="Zheng D."/>
            <person name="Pang J."/>
            <person name="Liu Y."/>
            <person name="Luo S."/>
            <person name="Meng S."/>
            <person name="Qian L."/>
            <person name="Wei D."/>
            <person name="Dai S."/>
            <person name="Zhou R."/>
        </authorList>
    </citation>
    <scope>NUCLEOTIDE SEQUENCE [LARGE SCALE GENOMIC DNA]</scope>
    <source>
        <strain evidence="1">BV-YZ2020</strain>
    </source>
</reference>
<accession>A0ACB9NK51</accession>
<sequence>MGTLRRVAINVHRILNSSPTPNTTAIAAATNPLLRSLGYGMFSPFTSQSNGSQSLDIDLSDEESKRRLLNRLLYRSKQRGFLELDLVLGKWVEENIHSMDENRIKALIHVLDLENPDLWRWVSGQEQPPESVSINPVFAAVRDNVMKNLDTHSAPETRATPGQPWVRGWDDIKKGQGAL</sequence>
<dbReference type="EMBL" id="CM039431">
    <property type="protein sequence ID" value="KAI4336408.1"/>
    <property type="molecule type" value="Genomic_DNA"/>
</dbReference>
<comment type="caution">
    <text evidence="1">The sequence shown here is derived from an EMBL/GenBank/DDBJ whole genome shotgun (WGS) entry which is preliminary data.</text>
</comment>
<gene>
    <name evidence="1" type="ORF">L6164_014939</name>
</gene>
<organism evidence="1 2">
    <name type="scientific">Bauhinia variegata</name>
    <name type="common">Purple orchid tree</name>
    <name type="synonym">Phanera variegata</name>
    <dbReference type="NCBI Taxonomy" id="167791"/>
    <lineage>
        <taxon>Eukaryota</taxon>
        <taxon>Viridiplantae</taxon>
        <taxon>Streptophyta</taxon>
        <taxon>Embryophyta</taxon>
        <taxon>Tracheophyta</taxon>
        <taxon>Spermatophyta</taxon>
        <taxon>Magnoliopsida</taxon>
        <taxon>eudicotyledons</taxon>
        <taxon>Gunneridae</taxon>
        <taxon>Pentapetalae</taxon>
        <taxon>rosids</taxon>
        <taxon>fabids</taxon>
        <taxon>Fabales</taxon>
        <taxon>Fabaceae</taxon>
        <taxon>Cercidoideae</taxon>
        <taxon>Cercideae</taxon>
        <taxon>Bauhiniinae</taxon>
        <taxon>Bauhinia</taxon>
    </lineage>
</organism>
<proteinExistence type="predicted"/>
<keyword evidence="2" id="KW-1185">Reference proteome</keyword>
<dbReference type="Proteomes" id="UP000828941">
    <property type="component" value="Chromosome 6"/>
</dbReference>
<evidence type="ECO:0000313" key="1">
    <source>
        <dbReference type="EMBL" id="KAI4336408.1"/>
    </source>
</evidence>
<name>A0ACB9NK51_BAUVA</name>
<protein>
    <submittedName>
        <fullName evidence="1">Uncharacterized protein</fullName>
    </submittedName>
</protein>